<feature type="compositionally biased region" description="Low complexity" evidence="1">
    <location>
        <begin position="105"/>
        <end position="114"/>
    </location>
</feature>
<evidence type="ECO:0000313" key="2">
    <source>
        <dbReference type="EMBL" id="EFL35493.1"/>
    </source>
</evidence>
<organism evidence="2 3">
    <name type="scientific">Streptomyces viridochromogenes (strain DSM 40736 / JCM 4977 / BCRC 1201 / Tue 494)</name>
    <dbReference type="NCBI Taxonomy" id="591159"/>
    <lineage>
        <taxon>Bacteria</taxon>
        <taxon>Bacillati</taxon>
        <taxon>Actinomycetota</taxon>
        <taxon>Actinomycetes</taxon>
        <taxon>Kitasatosporales</taxon>
        <taxon>Streptomycetaceae</taxon>
        <taxon>Streptomyces</taxon>
    </lineage>
</organism>
<dbReference type="EMBL" id="GG657757">
    <property type="protein sequence ID" value="EFL35493.1"/>
    <property type="molecule type" value="Genomic_DNA"/>
</dbReference>
<dbReference type="Proteomes" id="UP000004184">
    <property type="component" value="Unassembled WGS sequence"/>
</dbReference>
<keyword evidence="3" id="KW-1185">Reference proteome</keyword>
<dbReference type="AlphaFoldDB" id="D9X0A9"/>
<dbReference type="STRING" id="591159.SSQG_06011"/>
<evidence type="ECO:0000256" key="1">
    <source>
        <dbReference type="SAM" id="MobiDB-lite"/>
    </source>
</evidence>
<dbReference type="InterPro" id="IPR027417">
    <property type="entry name" value="P-loop_NTPase"/>
</dbReference>
<proteinExistence type="predicted"/>
<protein>
    <submittedName>
        <fullName evidence="2">Predicted protein</fullName>
    </submittedName>
</protein>
<dbReference type="HOGENOM" id="CLU_1659805_0_0_11"/>
<gene>
    <name evidence="2" type="ORF">SSQG_06011</name>
</gene>
<evidence type="ECO:0000313" key="3">
    <source>
        <dbReference type="Proteomes" id="UP000004184"/>
    </source>
</evidence>
<dbReference type="RefSeq" id="WP_003993621.1">
    <property type="nucleotide sequence ID" value="NZ_GG657757.1"/>
</dbReference>
<name>D9X0A9_STRVT</name>
<reference evidence="3" key="1">
    <citation type="submission" date="2009-02" db="EMBL/GenBank/DDBJ databases">
        <title>Annotation of Streptomyces viridochromogenes strain DSM 40736.</title>
        <authorList>
            <consortium name="The Broad Institute Genome Sequencing Platform"/>
            <consortium name="Broad Institute Microbial Sequencing Center"/>
            <person name="Fischbach M."/>
            <person name="Godfrey P."/>
            <person name="Ward D."/>
            <person name="Young S."/>
            <person name="Zeng Q."/>
            <person name="Koehrsen M."/>
            <person name="Alvarado L."/>
            <person name="Berlin A.M."/>
            <person name="Bochicchio J."/>
            <person name="Borenstein D."/>
            <person name="Chapman S.B."/>
            <person name="Chen Z."/>
            <person name="Engels R."/>
            <person name="Freedman E."/>
            <person name="Gellesch M."/>
            <person name="Goldberg J."/>
            <person name="Griggs A."/>
            <person name="Gujja S."/>
            <person name="Heilman E.R."/>
            <person name="Heiman D.I."/>
            <person name="Hepburn T.A."/>
            <person name="Howarth C."/>
            <person name="Jen D."/>
            <person name="Larson L."/>
            <person name="Lewis B."/>
            <person name="Mehta T."/>
            <person name="Park D."/>
            <person name="Pearson M."/>
            <person name="Richards J."/>
            <person name="Roberts A."/>
            <person name="Saif S."/>
            <person name="Shea T.D."/>
            <person name="Shenoy N."/>
            <person name="Sisk P."/>
            <person name="Stolte C."/>
            <person name="Sykes S.N."/>
            <person name="Thomson T."/>
            <person name="Walk T."/>
            <person name="White J."/>
            <person name="Yandava C."/>
            <person name="Straight P."/>
            <person name="Clardy J."/>
            <person name="Hung D."/>
            <person name="Kolter R."/>
            <person name="Mekalanos J."/>
            <person name="Walker S."/>
            <person name="Walsh C.T."/>
            <person name="Wieland-Brown L.C."/>
            <person name="Haas B."/>
            <person name="Nusbaum C."/>
            <person name="Birren B."/>
        </authorList>
    </citation>
    <scope>NUCLEOTIDE SEQUENCE [LARGE SCALE GENOMIC DNA]</scope>
    <source>
        <strain evidence="3">DSM 40736 / JCM 4977 / BCRC 1201 / Tue 494</strain>
    </source>
</reference>
<dbReference type="Gene3D" id="3.40.50.300">
    <property type="entry name" value="P-loop containing nucleotide triphosphate hydrolases"/>
    <property type="match status" value="1"/>
</dbReference>
<feature type="region of interest" description="Disordered" evidence="1">
    <location>
        <begin position="97"/>
        <end position="118"/>
    </location>
</feature>
<sequence>MAKGFWHVVMKATGAELDPASAQWAAAERAEVHAELATVAVRRELSRTRARIRDEESALADGGSVTALEWITPAADGLTPERLAAAGEQTADRIRIAQSGGSGSGQADPSQSGSVKDAFRALFESGTRDTDDIVRALPDANAETVKRHIRTVRSEGGYA</sequence>
<accession>D9X0A9</accession>